<accession>A0ABD1YAZ6</accession>
<evidence type="ECO:0000313" key="2">
    <source>
        <dbReference type="Proteomes" id="UP001605036"/>
    </source>
</evidence>
<protein>
    <submittedName>
        <fullName evidence="1">Uncharacterized protein</fullName>
    </submittedName>
</protein>
<comment type="caution">
    <text evidence="1">The sequence shown here is derived from an EMBL/GenBank/DDBJ whole genome shotgun (WGS) entry which is preliminary data.</text>
</comment>
<dbReference type="Proteomes" id="UP001605036">
    <property type="component" value="Unassembled WGS sequence"/>
</dbReference>
<sequence>MSFYLFPIWEDRYKEALEKLEEKALHLGLTQHERQKKINVLKFWINLDDNPQLTPLIGKLDEVNYNPDIELRPLKELQDGYQSPQMDDEDYIREITTEERGELKIGVVMNHLATRSRIRALDFDGDSDDDEINDEDKKFIDDFEVDDYHFTQAQMIVVMISLVSELHLLVCPDAPIL</sequence>
<name>A0ABD1YAZ6_9MARC</name>
<proteinExistence type="predicted"/>
<reference evidence="1 2" key="1">
    <citation type="submission" date="2024-09" db="EMBL/GenBank/DDBJ databases">
        <title>Chromosome-scale assembly of Riccia fluitans.</title>
        <authorList>
            <person name="Paukszto L."/>
            <person name="Sawicki J."/>
            <person name="Karawczyk K."/>
            <person name="Piernik-Szablinska J."/>
            <person name="Szczecinska M."/>
            <person name="Mazdziarz M."/>
        </authorList>
    </citation>
    <scope>NUCLEOTIDE SEQUENCE [LARGE SCALE GENOMIC DNA]</scope>
    <source>
        <strain evidence="1">Rf_01</strain>
        <tissue evidence="1">Aerial parts of the thallus</tissue>
    </source>
</reference>
<organism evidence="1 2">
    <name type="scientific">Riccia fluitans</name>
    <dbReference type="NCBI Taxonomy" id="41844"/>
    <lineage>
        <taxon>Eukaryota</taxon>
        <taxon>Viridiplantae</taxon>
        <taxon>Streptophyta</taxon>
        <taxon>Embryophyta</taxon>
        <taxon>Marchantiophyta</taxon>
        <taxon>Marchantiopsida</taxon>
        <taxon>Marchantiidae</taxon>
        <taxon>Marchantiales</taxon>
        <taxon>Ricciaceae</taxon>
        <taxon>Riccia</taxon>
    </lineage>
</organism>
<dbReference type="EMBL" id="JBHFFA010000006">
    <property type="protein sequence ID" value="KAL2623705.1"/>
    <property type="molecule type" value="Genomic_DNA"/>
</dbReference>
<dbReference type="AlphaFoldDB" id="A0ABD1YAZ6"/>
<evidence type="ECO:0000313" key="1">
    <source>
        <dbReference type="EMBL" id="KAL2623705.1"/>
    </source>
</evidence>
<gene>
    <name evidence="1" type="ORF">R1flu_003910</name>
</gene>
<keyword evidence="2" id="KW-1185">Reference proteome</keyword>